<keyword evidence="2" id="KW-0238">DNA-binding</keyword>
<evidence type="ECO:0000313" key="5">
    <source>
        <dbReference type="EMBL" id="SVA60615.1"/>
    </source>
</evidence>
<dbReference type="PANTHER" id="PTHR30154:SF17">
    <property type="entry name" value="DNA-BINDING TRANSCRIPTIONAL ACTIVATOR DECR"/>
    <property type="match status" value="1"/>
</dbReference>
<dbReference type="InterPro" id="IPR011991">
    <property type="entry name" value="ArsR-like_HTH"/>
</dbReference>
<name>A0A381X782_9ZZZZ</name>
<dbReference type="AlphaFoldDB" id="A0A381X782"/>
<organism evidence="5">
    <name type="scientific">marine metagenome</name>
    <dbReference type="NCBI Taxonomy" id="408172"/>
    <lineage>
        <taxon>unclassified sequences</taxon>
        <taxon>metagenomes</taxon>
        <taxon>ecological metagenomes</taxon>
    </lineage>
</organism>
<feature type="domain" description="HTH asnC-type" evidence="4">
    <location>
        <begin position="1"/>
        <end position="62"/>
    </location>
</feature>
<dbReference type="InterPro" id="IPR036390">
    <property type="entry name" value="WH_DNA-bd_sf"/>
</dbReference>
<dbReference type="SUPFAM" id="SSF46785">
    <property type="entry name" value="Winged helix' DNA-binding domain"/>
    <property type="match status" value="1"/>
</dbReference>
<keyword evidence="3" id="KW-0804">Transcription</keyword>
<dbReference type="InterPro" id="IPR000485">
    <property type="entry name" value="AsnC-type_HTH_dom"/>
</dbReference>
<dbReference type="CDD" id="cd00090">
    <property type="entry name" value="HTH_ARSR"/>
    <property type="match status" value="1"/>
</dbReference>
<dbReference type="SUPFAM" id="SSF54909">
    <property type="entry name" value="Dimeric alpha+beta barrel"/>
    <property type="match status" value="1"/>
</dbReference>
<evidence type="ECO:0000259" key="4">
    <source>
        <dbReference type="PROSITE" id="PS50956"/>
    </source>
</evidence>
<proteinExistence type="predicted"/>
<dbReference type="PANTHER" id="PTHR30154">
    <property type="entry name" value="LEUCINE-RESPONSIVE REGULATORY PROTEIN"/>
    <property type="match status" value="1"/>
</dbReference>
<dbReference type="PROSITE" id="PS50956">
    <property type="entry name" value="HTH_ASNC_2"/>
    <property type="match status" value="1"/>
</dbReference>
<keyword evidence="1" id="KW-0805">Transcription regulation</keyword>
<reference evidence="5" key="1">
    <citation type="submission" date="2018-05" db="EMBL/GenBank/DDBJ databases">
        <authorList>
            <person name="Lanie J.A."/>
            <person name="Ng W.-L."/>
            <person name="Kazmierczak K.M."/>
            <person name="Andrzejewski T.M."/>
            <person name="Davidsen T.M."/>
            <person name="Wayne K.J."/>
            <person name="Tettelin H."/>
            <person name="Glass J.I."/>
            <person name="Rusch D."/>
            <person name="Podicherti R."/>
            <person name="Tsui H.-C.T."/>
            <person name="Winkler M.E."/>
        </authorList>
    </citation>
    <scope>NUCLEOTIDE SEQUENCE</scope>
</reference>
<dbReference type="InterPro" id="IPR019888">
    <property type="entry name" value="Tscrpt_reg_AsnC-like"/>
</dbReference>
<evidence type="ECO:0000256" key="2">
    <source>
        <dbReference type="ARBA" id="ARBA00023125"/>
    </source>
</evidence>
<evidence type="ECO:0000256" key="1">
    <source>
        <dbReference type="ARBA" id="ARBA00023015"/>
    </source>
</evidence>
<dbReference type="Gene3D" id="3.30.70.920">
    <property type="match status" value="1"/>
</dbReference>
<dbReference type="GO" id="GO:0043565">
    <property type="term" value="F:sequence-specific DNA binding"/>
    <property type="evidence" value="ECO:0007669"/>
    <property type="project" value="InterPro"/>
</dbReference>
<dbReference type="GO" id="GO:0043200">
    <property type="term" value="P:response to amino acid"/>
    <property type="evidence" value="ECO:0007669"/>
    <property type="project" value="TreeGrafter"/>
</dbReference>
<dbReference type="InterPro" id="IPR011008">
    <property type="entry name" value="Dimeric_a/b-barrel"/>
</dbReference>
<dbReference type="EMBL" id="UINC01014158">
    <property type="protein sequence ID" value="SVA60615.1"/>
    <property type="molecule type" value="Genomic_DNA"/>
</dbReference>
<protein>
    <recommendedName>
        <fullName evidence="4">HTH asnC-type domain-containing protein</fullName>
    </recommendedName>
</protein>
<accession>A0A381X782</accession>
<gene>
    <name evidence="5" type="ORF">METZ01_LOCUS113469</name>
</gene>
<dbReference type="InterPro" id="IPR019887">
    <property type="entry name" value="Tscrpt_reg_AsnC/Lrp_C"/>
</dbReference>
<dbReference type="Gene3D" id="1.10.10.10">
    <property type="entry name" value="Winged helix-like DNA-binding domain superfamily/Winged helix DNA-binding domain"/>
    <property type="match status" value="1"/>
</dbReference>
<dbReference type="InterPro" id="IPR036388">
    <property type="entry name" value="WH-like_DNA-bd_sf"/>
</dbReference>
<dbReference type="Pfam" id="PF01037">
    <property type="entry name" value="AsnC_trans_reg"/>
    <property type="match status" value="1"/>
</dbReference>
<dbReference type="GO" id="GO:0005829">
    <property type="term" value="C:cytosol"/>
    <property type="evidence" value="ECO:0007669"/>
    <property type="project" value="TreeGrafter"/>
</dbReference>
<dbReference type="Pfam" id="PF13412">
    <property type="entry name" value="HTH_24"/>
    <property type="match status" value="1"/>
</dbReference>
<dbReference type="PRINTS" id="PR00033">
    <property type="entry name" value="HTHASNC"/>
</dbReference>
<evidence type="ECO:0000256" key="3">
    <source>
        <dbReference type="ARBA" id="ARBA00023163"/>
    </source>
</evidence>
<sequence>MDDIDKNILLILQKNVTIPLSELSKRVGLSSTPCWNRVKKMEEEKIIHSKVAILNNTKVNLPITAFLSISIPNHTQEWLKKFINTIQKYDQIIETHRVQGSSDYLLKILSPSLEAYDEFQQILINEIECTNMHTSFSQKEIKNNRNIPLDYV</sequence>
<dbReference type="SMART" id="SM00344">
    <property type="entry name" value="HTH_ASNC"/>
    <property type="match status" value="1"/>
</dbReference>